<dbReference type="InterPro" id="IPR024554">
    <property type="entry name" value="LEC1-like_C"/>
</dbReference>
<dbReference type="GeneID" id="63841340"/>
<comment type="caution">
    <text evidence="4">The sequence shown here is derived from an EMBL/GenBank/DDBJ whole genome shotgun (WGS) entry which is preliminary data.</text>
</comment>
<proteinExistence type="predicted"/>
<dbReference type="EMBL" id="MU032348">
    <property type="protein sequence ID" value="KAF3764301.1"/>
    <property type="molecule type" value="Genomic_DNA"/>
</dbReference>
<dbReference type="GO" id="GO:0035091">
    <property type="term" value="F:phosphatidylinositol binding"/>
    <property type="evidence" value="ECO:0007669"/>
    <property type="project" value="TreeGrafter"/>
</dbReference>
<dbReference type="Proteomes" id="UP000803844">
    <property type="component" value="Unassembled WGS sequence"/>
</dbReference>
<dbReference type="PANTHER" id="PTHR47185:SF2">
    <property type="entry name" value="FUNGAL PROTEIN"/>
    <property type="match status" value="1"/>
</dbReference>
<feature type="domain" description="PX-associated" evidence="3">
    <location>
        <begin position="7"/>
        <end position="136"/>
    </location>
</feature>
<dbReference type="InterPro" id="IPR024555">
    <property type="entry name" value="PX-associated"/>
</dbReference>
<dbReference type="Pfam" id="PF12828">
    <property type="entry name" value="PXB"/>
    <property type="match status" value="1"/>
</dbReference>
<dbReference type="InterPro" id="IPR047168">
    <property type="entry name" value="LEC1-like"/>
</dbReference>
<dbReference type="Pfam" id="PF12825">
    <property type="entry name" value="DUF3818"/>
    <property type="match status" value="2"/>
</dbReference>
<evidence type="ECO:0000313" key="4">
    <source>
        <dbReference type="EMBL" id="KAF3764301.1"/>
    </source>
</evidence>
<name>A0A9P5CNN1_CRYP1</name>
<evidence type="ECO:0000256" key="1">
    <source>
        <dbReference type="SAM" id="MobiDB-lite"/>
    </source>
</evidence>
<keyword evidence="5" id="KW-1185">Reference proteome</keyword>
<feature type="region of interest" description="Disordered" evidence="1">
    <location>
        <begin position="558"/>
        <end position="580"/>
    </location>
</feature>
<feature type="domain" description="PX" evidence="2">
    <location>
        <begin position="183"/>
        <end position="376"/>
    </location>
</feature>
<evidence type="ECO:0000259" key="2">
    <source>
        <dbReference type="Pfam" id="PF12825"/>
    </source>
</evidence>
<protein>
    <submittedName>
        <fullName evidence="4">Uncharacterized protein</fullName>
    </submittedName>
</protein>
<organism evidence="4 5">
    <name type="scientific">Cryphonectria parasitica (strain ATCC 38755 / EP155)</name>
    <dbReference type="NCBI Taxonomy" id="660469"/>
    <lineage>
        <taxon>Eukaryota</taxon>
        <taxon>Fungi</taxon>
        <taxon>Dikarya</taxon>
        <taxon>Ascomycota</taxon>
        <taxon>Pezizomycotina</taxon>
        <taxon>Sordariomycetes</taxon>
        <taxon>Sordariomycetidae</taxon>
        <taxon>Diaporthales</taxon>
        <taxon>Cryphonectriaceae</taxon>
        <taxon>Cryphonectria-Endothia species complex</taxon>
        <taxon>Cryphonectria</taxon>
    </lineage>
</organism>
<feature type="domain" description="PX" evidence="2">
    <location>
        <begin position="381"/>
        <end position="497"/>
    </location>
</feature>
<evidence type="ECO:0000259" key="3">
    <source>
        <dbReference type="Pfam" id="PF12828"/>
    </source>
</evidence>
<accession>A0A9P5CNN1</accession>
<sequence>MASDSSGSLTPVQLHALFDILNHHETYREVESFKHIHAIREYGYPFTEAESLQRPSSSPTYRPKSSSPLLQLLLTRCILTIPGMSDLPADFWSYNFQGIMVSLAEANLSESYDKGTLGTRKTLATGASVIHEALTRGLLGGVPKSADKTSLKERTYDVKQASELERAWNDCICELIHGDLADELFDHCAETADLEAHSPAVAAAVDYAILHLASLMHHVFVLSSEGQYLLKLIENVFKLVPFSSMKTALRVGNAATMINGMVRLFLAKMSVGAMTNWMGLTSGADDGMNLMQRIISAVLSWDASDFRKQAGQVESAKERPTKEQFTALKEHLNMPAEAHRAMREISMALQKSIVAVIFEATDPEIAASLTQSQHTQCLDWLSATLSARDRDEMTKVLCRSNPDCFTAAVRGAVSTYEPFIRSIHETLDLREHVTSVETFVPDFIETSKPKKAEENRPPSVEDYVALLRRNKHLFYNYCHDFAKNCTDLRERFQTWAHIVVGKFNQQPNPTRPDGAGAMNDELQDLYTQLPTEAQEKVLAALNVHASYLSKLDTLSSLRMQRPSSRAASPRRTDLGEPSMTGPGVYLMRWESLLDETLITPAVPSGPVRHGKDVKGQKAWGKTVAEDLKGGWDAGAIASEEDRVVPLAPDSKLVVDVLGQQFRDLVNDKIEDVVPAARENTATVLRSVQESALEVEGIM</sequence>
<dbReference type="AlphaFoldDB" id="A0A9P5CNN1"/>
<dbReference type="RefSeq" id="XP_040775262.1">
    <property type="nucleotide sequence ID" value="XM_040924211.1"/>
</dbReference>
<gene>
    <name evidence="4" type="ORF">M406DRAFT_43009</name>
</gene>
<reference evidence="4" key="1">
    <citation type="journal article" date="2020" name="Phytopathology">
        <title>Genome sequence of the chestnut blight fungus Cryphonectria parasitica EP155: A fundamental resource for an archetypical invasive plant pathogen.</title>
        <authorList>
            <person name="Crouch J.A."/>
            <person name="Dawe A."/>
            <person name="Aerts A."/>
            <person name="Barry K."/>
            <person name="Churchill A.C.L."/>
            <person name="Grimwood J."/>
            <person name="Hillman B."/>
            <person name="Milgroom M.G."/>
            <person name="Pangilinan J."/>
            <person name="Smith M."/>
            <person name="Salamov A."/>
            <person name="Schmutz J."/>
            <person name="Yadav J."/>
            <person name="Grigoriev I.V."/>
            <person name="Nuss D."/>
        </authorList>
    </citation>
    <scope>NUCLEOTIDE SEQUENCE</scope>
    <source>
        <strain evidence="4">EP155</strain>
    </source>
</reference>
<evidence type="ECO:0000313" key="5">
    <source>
        <dbReference type="Proteomes" id="UP000803844"/>
    </source>
</evidence>
<dbReference type="OrthoDB" id="2117459at2759"/>
<dbReference type="PANTHER" id="PTHR47185">
    <property type="entry name" value="PX DOMAIN-CONTAINING PROTEIN YPR097W"/>
    <property type="match status" value="1"/>
</dbReference>